<organism evidence="3 4">
    <name type="scientific">Corynebacterium pyruviciproducens</name>
    <dbReference type="NCBI Taxonomy" id="598660"/>
    <lineage>
        <taxon>Bacteria</taxon>
        <taxon>Bacillati</taxon>
        <taxon>Actinomycetota</taxon>
        <taxon>Actinomycetes</taxon>
        <taxon>Mycobacteriales</taxon>
        <taxon>Corynebacteriaceae</taxon>
        <taxon>Corynebacterium</taxon>
    </lineage>
</organism>
<dbReference type="KEGG" id="cpyr:CYJ47_13225"/>
<dbReference type="SUPFAM" id="SSF143011">
    <property type="entry name" value="RelE-like"/>
    <property type="match status" value="1"/>
</dbReference>
<dbReference type="RefSeq" id="WP_101678852.1">
    <property type="nucleotide sequence ID" value="NZ_CAMIHY010000082.1"/>
</dbReference>
<dbReference type="EMBL" id="CP136958">
    <property type="protein sequence ID" value="WOT02179.1"/>
    <property type="molecule type" value="Genomic_DNA"/>
</dbReference>
<gene>
    <name evidence="3" type="ORF">CYJ47_13225</name>
</gene>
<dbReference type="Pfam" id="PF05016">
    <property type="entry name" value="ParE_toxin"/>
    <property type="match status" value="1"/>
</dbReference>
<name>A0AAF1BSF3_9CORY</name>
<accession>A0AAF1BSF3</accession>
<proteinExistence type="inferred from homology"/>
<keyword evidence="2" id="KW-1277">Toxin-antitoxin system</keyword>
<reference evidence="3" key="2">
    <citation type="submission" date="2023-10" db="EMBL/GenBank/DDBJ databases">
        <authorList>
            <person name="Choi B."/>
        </authorList>
    </citation>
    <scope>NUCLEOTIDE SEQUENCE</scope>
    <source>
        <strain evidence="3">UMB0763</strain>
    </source>
</reference>
<evidence type="ECO:0000313" key="3">
    <source>
        <dbReference type="EMBL" id="WOT02179.1"/>
    </source>
</evidence>
<dbReference type="Proteomes" id="UP000234560">
    <property type="component" value="Chromosome"/>
</dbReference>
<dbReference type="InterPro" id="IPR007712">
    <property type="entry name" value="RelE/ParE_toxin"/>
</dbReference>
<dbReference type="AlphaFoldDB" id="A0AAF1BSF3"/>
<evidence type="ECO:0000256" key="2">
    <source>
        <dbReference type="ARBA" id="ARBA00022649"/>
    </source>
</evidence>
<comment type="similarity">
    <text evidence="1">Belongs to the RelE toxin family.</text>
</comment>
<dbReference type="PANTHER" id="PTHR35601">
    <property type="entry name" value="TOXIN RELE"/>
    <property type="match status" value="1"/>
</dbReference>
<reference evidence="3" key="1">
    <citation type="submission" date="2017-12" db="EMBL/GenBank/DDBJ databases">
        <authorList>
            <person name="Thomas-White K."/>
            <person name="Wolfe A.J."/>
        </authorList>
    </citation>
    <scope>NUCLEOTIDE SEQUENCE</scope>
    <source>
        <strain evidence="3">UMB0763</strain>
    </source>
</reference>
<dbReference type="Gene3D" id="3.30.2310.20">
    <property type="entry name" value="RelE-like"/>
    <property type="match status" value="1"/>
</dbReference>
<evidence type="ECO:0000313" key="4">
    <source>
        <dbReference type="Proteomes" id="UP000234560"/>
    </source>
</evidence>
<protein>
    <submittedName>
        <fullName evidence="3">Type II toxin-antitoxin system RelE/ParE family toxin</fullName>
    </submittedName>
</protein>
<dbReference type="PANTHER" id="PTHR35601:SF1">
    <property type="entry name" value="TOXIN RELE"/>
    <property type="match status" value="1"/>
</dbReference>
<sequence length="88" mass="10554">MSQVKYHIIYKDSAAKELRKLDKEAQRRLLMAIETLEITPRPDGVKKLKARFNQYRIRVGSYRVVYEIQDEEVLVLVLRVAHRRDVYH</sequence>
<dbReference type="InterPro" id="IPR035093">
    <property type="entry name" value="RelE/ParE_toxin_dom_sf"/>
</dbReference>
<evidence type="ECO:0000256" key="1">
    <source>
        <dbReference type="ARBA" id="ARBA00006226"/>
    </source>
</evidence>